<evidence type="ECO:0008006" key="3">
    <source>
        <dbReference type="Google" id="ProtNLM"/>
    </source>
</evidence>
<keyword evidence="2" id="KW-1185">Reference proteome</keyword>
<sequence length="293" mass="31620">MIRTADAASLHELFSNHLGLPVTWPLARATFATFGWIGLGNTNLEIWAATDNSDLPADCPFPLIHQIALAPAELQETLARFSAMGLSCKAPRAYASKDDRGEMRTNFTNSVVQDLSKESCCVFVCEWDSDAFIVPWRKGLGTLERRKQERDALAACGGGALGLVGLKEIAMSCTDLVGALDGWQKLAESRAGGSVLAIADDVELRLSAGTQNFFQSLTFAVRDLAEARRFLDSRGLLDGDVADEVVLSLHVTGGLRFRLVEAVTEHGHADVSAQGFTGYSWPAADATQTRSEE</sequence>
<dbReference type="Proteomes" id="UP001226867">
    <property type="component" value="Unassembled WGS sequence"/>
</dbReference>
<accession>A0ABT9S5Q0</accession>
<dbReference type="RefSeq" id="WP_307689513.1">
    <property type="nucleotide sequence ID" value="NZ_JAUSRO010000005.1"/>
</dbReference>
<gene>
    <name evidence="1" type="ORF">J2W36_001947</name>
</gene>
<dbReference type="SUPFAM" id="SSF54593">
    <property type="entry name" value="Glyoxalase/Bleomycin resistance protein/Dihydroxybiphenyl dioxygenase"/>
    <property type="match status" value="1"/>
</dbReference>
<evidence type="ECO:0000313" key="1">
    <source>
        <dbReference type="EMBL" id="MDP9899696.1"/>
    </source>
</evidence>
<reference evidence="1 2" key="1">
    <citation type="submission" date="2023-07" db="EMBL/GenBank/DDBJ databases">
        <title>Sorghum-associated microbial communities from plants grown in Nebraska, USA.</title>
        <authorList>
            <person name="Schachtman D."/>
        </authorList>
    </citation>
    <scope>NUCLEOTIDE SEQUENCE [LARGE SCALE GENOMIC DNA]</scope>
    <source>
        <strain evidence="1 2">DS1607</strain>
    </source>
</reference>
<evidence type="ECO:0000313" key="2">
    <source>
        <dbReference type="Proteomes" id="UP001226867"/>
    </source>
</evidence>
<proteinExistence type="predicted"/>
<dbReference type="InterPro" id="IPR029068">
    <property type="entry name" value="Glyas_Bleomycin-R_OHBP_Dase"/>
</dbReference>
<organism evidence="1 2">
    <name type="scientific">Variovorax ginsengisoli</name>
    <dbReference type="NCBI Taxonomy" id="363844"/>
    <lineage>
        <taxon>Bacteria</taxon>
        <taxon>Pseudomonadati</taxon>
        <taxon>Pseudomonadota</taxon>
        <taxon>Betaproteobacteria</taxon>
        <taxon>Burkholderiales</taxon>
        <taxon>Comamonadaceae</taxon>
        <taxon>Variovorax</taxon>
    </lineage>
</organism>
<dbReference type="EMBL" id="JAUSRO010000005">
    <property type="protein sequence ID" value="MDP9899696.1"/>
    <property type="molecule type" value="Genomic_DNA"/>
</dbReference>
<protein>
    <recommendedName>
        <fullName evidence="3">VOC domain-containing protein</fullName>
    </recommendedName>
</protein>
<name>A0ABT9S5Q0_9BURK</name>
<comment type="caution">
    <text evidence="1">The sequence shown here is derived from an EMBL/GenBank/DDBJ whole genome shotgun (WGS) entry which is preliminary data.</text>
</comment>